<feature type="region of interest" description="Disordered" evidence="1">
    <location>
        <begin position="202"/>
        <end position="221"/>
    </location>
</feature>
<dbReference type="InterPro" id="IPR016197">
    <property type="entry name" value="Chromo-like_dom_sf"/>
</dbReference>
<dbReference type="PROSITE" id="PS50013">
    <property type="entry name" value="CHROMO_2"/>
    <property type="match status" value="1"/>
</dbReference>
<dbReference type="Proteomes" id="UP000785679">
    <property type="component" value="Unassembled WGS sequence"/>
</dbReference>
<organism evidence="3 4">
    <name type="scientific">Halteria grandinella</name>
    <dbReference type="NCBI Taxonomy" id="5974"/>
    <lineage>
        <taxon>Eukaryota</taxon>
        <taxon>Sar</taxon>
        <taxon>Alveolata</taxon>
        <taxon>Ciliophora</taxon>
        <taxon>Intramacronucleata</taxon>
        <taxon>Spirotrichea</taxon>
        <taxon>Stichotrichia</taxon>
        <taxon>Sporadotrichida</taxon>
        <taxon>Halteriidae</taxon>
        <taxon>Halteria</taxon>
    </lineage>
</organism>
<reference evidence="3" key="1">
    <citation type="submission" date="2019-06" db="EMBL/GenBank/DDBJ databases">
        <authorList>
            <person name="Zheng W."/>
        </authorList>
    </citation>
    <scope>NUCLEOTIDE SEQUENCE</scope>
    <source>
        <strain evidence="3">QDHG01</strain>
    </source>
</reference>
<dbReference type="InterPro" id="IPR000953">
    <property type="entry name" value="Chromo/chromo_shadow_dom"/>
</dbReference>
<evidence type="ECO:0000313" key="4">
    <source>
        <dbReference type="Proteomes" id="UP000785679"/>
    </source>
</evidence>
<dbReference type="SUPFAM" id="SSF54160">
    <property type="entry name" value="Chromo domain-like"/>
    <property type="match status" value="1"/>
</dbReference>
<sequence>MQHTTSQLYFKPPGLDVEPCTVVQILGERLGTNFKPEYLVQWVEYPQGDTWEQIDNLRNVMDMIDQFKQAQQKKFDLKKLEVEKKKELKKLVEQMGKVNRKGSYEQKDTLENIVGLRRNLSNGEIECLCQWCYRYDELNQQYWPLTSYVPMYIIREKDPLILLDYFQFKQKKYGSKKHLYPNYFRKEAAELNDEEFQQMGVEDPQNEKAKQNSAKKRFGAVSTEEAKREFLLTYKEAEEDDPEDIFDENMIQEESSDDSTQNQTRAIPETKRSNRRKPLQESSEEESILQLRDEPKKKHSSKSFSTQQQLVGVTTRHSARVSTMNSRGRHRTQAREEESSEDERETRRKPKVIKQVESKGIKRNTRR</sequence>
<feature type="region of interest" description="Disordered" evidence="1">
    <location>
        <begin position="252"/>
        <end position="367"/>
    </location>
</feature>
<dbReference type="OrthoDB" id="433924at2759"/>
<dbReference type="InterPro" id="IPR023780">
    <property type="entry name" value="Chromo_domain"/>
</dbReference>
<comment type="caution">
    <text evidence="3">The sequence shown here is derived from an EMBL/GenBank/DDBJ whole genome shotgun (WGS) entry which is preliminary data.</text>
</comment>
<keyword evidence="4" id="KW-1185">Reference proteome</keyword>
<accession>A0A8J8T640</accession>
<protein>
    <recommendedName>
        <fullName evidence="2">Chromo domain-containing protein</fullName>
    </recommendedName>
</protein>
<dbReference type="Pfam" id="PF00385">
    <property type="entry name" value="Chromo"/>
    <property type="match status" value="1"/>
</dbReference>
<dbReference type="CDD" id="cd00024">
    <property type="entry name" value="CD_CSD"/>
    <property type="match status" value="1"/>
</dbReference>
<dbReference type="AlphaFoldDB" id="A0A8J8T640"/>
<proteinExistence type="predicted"/>
<evidence type="ECO:0000313" key="3">
    <source>
        <dbReference type="EMBL" id="TNV83822.1"/>
    </source>
</evidence>
<name>A0A8J8T640_HALGN</name>
<evidence type="ECO:0000259" key="2">
    <source>
        <dbReference type="PROSITE" id="PS50013"/>
    </source>
</evidence>
<gene>
    <name evidence="3" type="ORF">FGO68_gene14587</name>
</gene>
<feature type="domain" description="Chromo" evidence="2">
    <location>
        <begin position="20"/>
        <end position="79"/>
    </location>
</feature>
<evidence type="ECO:0000256" key="1">
    <source>
        <dbReference type="SAM" id="MobiDB-lite"/>
    </source>
</evidence>
<dbReference type="SMART" id="SM00298">
    <property type="entry name" value="CHROMO"/>
    <property type="match status" value="1"/>
</dbReference>
<dbReference type="EMBL" id="RRYP01003410">
    <property type="protein sequence ID" value="TNV83822.1"/>
    <property type="molecule type" value="Genomic_DNA"/>
</dbReference>
<dbReference type="Gene3D" id="2.40.50.40">
    <property type="match status" value="1"/>
</dbReference>
<feature type="compositionally biased region" description="Polar residues" evidence="1">
    <location>
        <begin position="302"/>
        <end position="326"/>
    </location>
</feature>